<dbReference type="InterPro" id="IPR029058">
    <property type="entry name" value="AB_hydrolase_fold"/>
</dbReference>
<accession>C3X2D6</accession>
<dbReference type="GO" id="GO:0016787">
    <property type="term" value="F:hydrolase activity"/>
    <property type="evidence" value="ECO:0007669"/>
    <property type="project" value="UniProtKB-KW"/>
</dbReference>
<name>C3X2D6_9BURK</name>
<dbReference type="eggNOG" id="COG0400">
    <property type="taxonomic scope" value="Bacteria"/>
</dbReference>
<dbReference type="Gene3D" id="3.40.50.1820">
    <property type="entry name" value="alpha/beta hydrolase"/>
    <property type="match status" value="1"/>
</dbReference>
<dbReference type="PANTHER" id="PTHR43037">
    <property type="entry name" value="UNNAMED PRODUCT-RELATED"/>
    <property type="match status" value="1"/>
</dbReference>
<keyword evidence="1" id="KW-0732">Signal</keyword>
<dbReference type="EMBL" id="ACDP02000026">
    <property type="protein sequence ID" value="EEO27372.2"/>
    <property type="molecule type" value="Genomic_DNA"/>
</dbReference>
<protein>
    <recommendedName>
        <fullName evidence="5">Esterase</fullName>
    </recommendedName>
</protein>
<reference evidence="3" key="1">
    <citation type="submission" date="2011-10" db="EMBL/GenBank/DDBJ databases">
        <title>The Genome Sequence of Oxalobacter formigenes HOxBLS.</title>
        <authorList>
            <consortium name="The Broad Institute Genome Sequencing Platform"/>
            <person name="Earl A."/>
            <person name="Ward D."/>
            <person name="Feldgarden M."/>
            <person name="Gevers D."/>
            <person name="Allison M.J."/>
            <person name="Humphrey S."/>
            <person name="Young S.K."/>
            <person name="Zeng Q."/>
            <person name="Gargeya S."/>
            <person name="Fitzgerald M."/>
            <person name="Haas B."/>
            <person name="Abouelleil A."/>
            <person name="Alvarado L."/>
            <person name="Arachchi H.M."/>
            <person name="Berlin A."/>
            <person name="Brown A."/>
            <person name="Chapman S.B."/>
            <person name="Chen Z."/>
            <person name="Dunbar C."/>
            <person name="Freedman E."/>
            <person name="Gearin G."/>
            <person name="Goldberg J."/>
            <person name="Griggs A."/>
            <person name="Gujja S."/>
            <person name="Heiman D."/>
            <person name="Howarth C."/>
            <person name="Larson L."/>
            <person name="Lui A."/>
            <person name="MacDonald P.J.P."/>
            <person name="Montmayeur A."/>
            <person name="Murphy C."/>
            <person name="Neiman D."/>
            <person name="Pearson M."/>
            <person name="Priest M."/>
            <person name="Roberts A."/>
            <person name="Saif S."/>
            <person name="Shea T."/>
            <person name="Shenoy N."/>
            <person name="Sisk P."/>
            <person name="Stolte C."/>
            <person name="Sykes S."/>
            <person name="Wortman J."/>
            <person name="Nusbaum C."/>
            <person name="Birren B."/>
        </authorList>
    </citation>
    <scope>NUCLEOTIDE SEQUENCE [LARGE SCALE GENOMIC DNA]</scope>
    <source>
        <strain evidence="3">HOxBLS</strain>
    </source>
</reference>
<dbReference type="HOGENOM" id="CLU_086004_0_0_4"/>
<dbReference type="InterPro" id="IPR050955">
    <property type="entry name" value="Plant_Biomass_Hydrol_Est"/>
</dbReference>
<keyword evidence="2" id="KW-0378">Hydrolase</keyword>
<evidence type="ECO:0008006" key="5">
    <source>
        <dbReference type="Google" id="ProtNLM"/>
    </source>
</evidence>
<evidence type="ECO:0000313" key="3">
    <source>
        <dbReference type="EMBL" id="EEO27372.2"/>
    </source>
</evidence>
<keyword evidence="4" id="KW-1185">Reference proteome</keyword>
<sequence>MKSNFPSNLNDFDFSMMPPSILGHLSFRFRVPDQPPLPPGTHSLNVLLGLPDERDTLLIVPEGLDTGKPVKLLVMFHGAGGSAERVLPFFREHAEKNKFLLMIPQSTYATWDLTIGGNGPDLEKLDNALSKVNAHFDLDRNHFGFCGFSDGASYSLSIGLSNGETVSHVIALSGGFMNLYVPRGRPLVFIAHSPEDEQLPMDTSGLHHYNELKKAGYNVEFLEFHGRHVIHPHVVEKAMQFYLQRSPDKPR</sequence>
<evidence type="ECO:0000256" key="2">
    <source>
        <dbReference type="ARBA" id="ARBA00022801"/>
    </source>
</evidence>
<gene>
    <name evidence="3" type="ORF">OFAG_00525</name>
</gene>
<dbReference type="Proteomes" id="UP000003973">
    <property type="component" value="Unassembled WGS sequence"/>
</dbReference>
<evidence type="ECO:0000256" key="1">
    <source>
        <dbReference type="ARBA" id="ARBA00022729"/>
    </source>
</evidence>
<dbReference type="SUPFAM" id="SSF53474">
    <property type="entry name" value="alpha/beta-Hydrolases"/>
    <property type="match status" value="1"/>
</dbReference>
<dbReference type="AlphaFoldDB" id="C3X2D6"/>
<dbReference type="PANTHER" id="PTHR43037:SF5">
    <property type="entry name" value="FERULOYL ESTERASE"/>
    <property type="match status" value="1"/>
</dbReference>
<evidence type="ECO:0000313" key="4">
    <source>
        <dbReference type="Proteomes" id="UP000003973"/>
    </source>
</evidence>
<comment type="caution">
    <text evidence="3">The sequence shown here is derived from an EMBL/GenBank/DDBJ whole genome shotgun (WGS) entry which is preliminary data.</text>
</comment>
<organism evidence="3 4">
    <name type="scientific">Oxalobacter paraformigenes</name>
    <dbReference type="NCBI Taxonomy" id="556268"/>
    <lineage>
        <taxon>Bacteria</taxon>
        <taxon>Pseudomonadati</taxon>
        <taxon>Pseudomonadota</taxon>
        <taxon>Betaproteobacteria</taxon>
        <taxon>Burkholderiales</taxon>
        <taxon>Oxalobacteraceae</taxon>
        <taxon>Oxalobacter</taxon>
    </lineage>
</organism>
<proteinExistence type="predicted"/>